<evidence type="ECO:0000259" key="7">
    <source>
        <dbReference type="Pfam" id="PF10484"/>
    </source>
</evidence>
<keyword evidence="5" id="KW-0687">Ribonucleoprotein</keyword>
<dbReference type="AlphaFoldDB" id="A0A1E1WSS3"/>
<dbReference type="GO" id="GO:0006412">
    <property type="term" value="P:translation"/>
    <property type="evidence" value="ECO:0007669"/>
    <property type="project" value="InterPro"/>
</dbReference>
<keyword evidence="4" id="KW-0496">Mitochondrion</keyword>
<evidence type="ECO:0000256" key="1">
    <source>
        <dbReference type="ARBA" id="ARBA00004173"/>
    </source>
</evidence>
<comment type="similarity">
    <text evidence="2">Belongs to the mitochondrion-specific ribosomal protein mS23 family.</text>
</comment>
<protein>
    <recommendedName>
        <fullName evidence="6">Small ribosomal subunit protein mS23</fullName>
    </recommendedName>
</protein>
<sequence length="156" mass="17551">MASSRLERIGTIYTRVEGLLIRGAMKPDDRPVWFDVYRAFPPIVEPKFAKPKPEIKPIRQILYKEDTIRAKFHANGQGFGAVNMLNPAGETHTKKLIQQYEKLKSEGVPESELIEKSVSAIGLERQQEAPKAVPKNPDSVTSHVLADADLENIFKK</sequence>
<reference evidence="8" key="1">
    <citation type="submission" date="2015-09" db="EMBL/GenBank/DDBJ databases">
        <title>De novo assembly of Pectinophora gossypiella (Pink Bollworm) gut transcriptome.</title>
        <authorList>
            <person name="Tassone E.E."/>
        </authorList>
    </citation>
    <scope>NUCLEOTIDE SEQUENCE</scope>
</reference>
<name>A0A1E1WSS3_PECGO</name>
<dbReference type="GO" id="GO:0005739">
    <property type="term" value="C:mitochondrion"/>
    <property type="evidence" value="ECO:0007669"/>
    <property type="project" value="InterPro"/>
</dbReference>
<dbReference type="GO" id="GO:0005840">
    <property type="term" value="C:ribosome"/>
    <property type="evidence" value="ECO:0007669"/>
    <property type="project" value="InterPro"/>
</dbReference>
<proteinExistence type="inferred from homology"/>
<evidence type="ECO:0000256" key="2">
    <source>
        <dbReference type="ARBA" id="ARBA00009864"/>
    </source>
</evidence>
<comment type="subcellular location">
    <subcellularLocation>
        <location evidence="1">Mitochondrion</location>
    </subcellularLocation>
</comment>
<dbReference type="InterPro" id="IPR019520">
    <property type="entry name" value="Ribosomal_mS23_met"/>
</dbReference>
<dbReference type="CDD" id="cd23701">
    <property type="entry name" value="At1g26750"/>
    <property type="match status" value="1"/>
</dbReference>
<evidence type="ECO:0000256" key="5">
    <source>
        <dbReference type="ARBA" id="ARBA00023274"/>
    </source>
</evidence>
<evidence type="ECO:0000313" key="8">
    <source>
        <dbReference type="EMBL" id="JAT90050.1"/>
    </source>
</evidence>
<evidence type="ECO:0000256" key="6">
    <source>
        <dbReference type="ARBA" id="ARBA00035137"/>
    </source>
</evidence>
<dbReference type="PANTHER" id="PTHR15925">
    <property type="entry name" value="MITOCHONDRIAL RIBOSOMAL PROTEIN S23"/>
    <property type="match status" value="1"/>
</dbReference>
<keyword evidence="3" id="KW-0689">Ribosomal protein</keyword>
<dbReference type="OrthoDB" id="10012356at2759"/>
<dbReference type="InterPro" id="IPR023611">
    <property type="entry name" value="mS23_dom_met"/>
</dbReference>
<accession>A0A1E1WSS3</accession>
<organism evidence="8">
    <name type="scientific">Pectinophora gossypiella</name>
    <name type="common">Cotton pink bollworm</name>
    <name type="synonym">Depressaria gossypiella</name>
    <dbReference type="NCBI Taxonomy" id="13191"/>
    <lineage>
        <taxon>Eukaryota</taxon>
        <taxon>Metazoa</taxon>
        <taxon>Ecdysozoa</taxon>
        <taxon>Arthropoda</taxon>
        <taxon>Hexapoda</taxon>
        <taxon>Insecta</taxon>
        <taxon>Pterygota</taxon>
        <taxon>Neoptera</taxon>
        <taxon>Endopterygota</taxon>
        <taxon>Lepidoptera</taxon>
        <taxon>Glossata</taxon>
        <taxon>Ditrysia</taxon>
        <taxon>Gelechioidea</taxon>
        <taxon>Gelechiidae</taxon>
        <taxon>Apatetrinae</taxon>
        <taxon>Pectinophora</taxon>
    </lineage>
</organism>
<dbReference type="PANTHER" id="PTHR15925:SF2">
    <property type="entry name" value="SMALL RIBOSOMAL SUBUNIT PROTEIN MS23"/>
    <property type="match status" value="1"/>
</dbReference>
<dbReference type="Pfam" id="PF10484">
    <property type="entry name" value="MRP-S23"/>
    <property type="match status" value="1"/>
</dbReference>
<dbReference type="InterPro" id="IPR059242">
    <property type="entry name" value="mS23_dom"/>
</dbReference>
<dbReference type="EMBL" id="GDQN01001004">
    <property type="protein sequence ID" value="JAT90050.1"/>
    <property type="molecule type" value="Transcribed_RNA"/>
</dbReference>
<evidence type="ECO:0000256" key="4">
    <source>
        <dbReference type="ARBA" id="ARBA00023128"/>
    </source>
</evidence>
<feature type="domain" description="Small ribosomal subunit protein mS23 conserved" evidence="7">
    <location>
        <begin position="2"/>
        <end position="120"/>
    </location>
</feature>
<gene>
    <name evidence="8" type="ORF">g.6349</name>
</gene>
<dbReference type="GO" id="GO:0003735">
    <property type="term" value="F:structural constituent of ribosome"/>
    <property type="evidence" value="ECO:0007669"/>
    <property type="project" value="InterPro"/>
</dbReference>
<evidence type="ECO:0000256" key="3">
    <source>
        <dbReference type="ARBA" id="ARBA00022980"/>
    </source>
</evidence>